<dbReference type="Gene3D" id="2.40.50.100">
    <property type="match status" value="1"/>
</dbReference>
<dbReference type="Pfam" id="PF25967">
    <property type="entry name" value="RND-MFP_C"/>
    <property type="match status" value="1"/>
</dbReference>
<feature type="domain" description="Multidrug resistance protein MdtA-like barrel-sandwich hybrid" evidence="5">
    <location>
        <begin position="68"/>
        <end position="139"/>
    </location>
</feature>
<dbReference type="GO" id="GO:1990281">
    <property type="term" value="C:efflux pump complex"/>
    <property type="evidence" value="ECO:0007669"/>
    <property type="project" value="TreeGrafter"/>
</dbReference>
<evidence type="ECO:0000313" key="9">
    <source>
        <dbReference type="Proteomes" id="UP000306236"/>
    </source>
</evidence>
<dbReference type="Pfam" id="PF25954">
    <property type="entry name" value="Beta-barrel_RND_2"/>
    <property type="match status" value="1"/>
</dbReference>
<dbReference type="Proteomes" id="UP000306236">
    <property type="component" value="Unassembled WGS sequence"/>
</dbReference>
<comment type="similarity">
    <text evidence="2">Belongs to the membrane fusion protein (MFP) (TC 8.A.1) family.</text>
</comment>
<dbReference type="InterPro" id="IPR058625">
    <property type="entry name" value="MdtA-like_BSH"/>
</dbReference>
<dbReference type="Gene3D" id="2.40.30.170">
    <property type="match status" value="1"/>
</dbReference>
<dbReference type="PANTHER" id="PTHR30469:SF15">
    <property type="entry name" value="HLYD FAMILY OF SECRETION PROTEINS"/>
    <property type="match status" value="1"/>
</dbReference>
<accession>A0A4S5BK22</accession>
<organism evidence="8 9">
    <name type="scientific">Lampropedia aestuarii</name>
    <dbReference type="NCBI Taxonomy" id="2562762"/>
    <lineage>
        <taxon>Bacteria</taxon>
        <taxon>Pseudomonadati</taxon>
        <taxon>Pseudomonadota</taxon>
        <taxon>Betaproteobacteria</taxon>
        <taxon>Burkholderiales</taxon>
        <taxon>Comamonadaceae</taxon>
        <taxon>Lampropedia</taxon>
    </lineage>
</organism>
<comment type="subcellular location">
    <subcellularLocation>
        <location evidence="1">Cell envelope</location>
    </subcellularLocation>
</comment>
<dbReference type="NCBIfam" id="TIGR01730">
    <property type="entry name" value="RND_mfp"/>
    <property type="match status" value="1"/>
</dbReference>
<reference evidence="8 9" key="1">
    <citation type="submission" date="2019-04" db="EMBL/GenBank/DDBJ databases">
        <title>Lampropedia sp YIM MLB12 draf genome.</title>
        <authorList>
            <person name="Wang Y.-X."/>
        </authorList>
    </citation>
    <scope>NUCLEOTIDE SEQUENCE [LARGE SCALE GENOMIC DNA]</scope>
    <source>
        <strain evidence="8 9">YIM MLB12</strain>
    </source>
</reference>
<feature type="coiled-coil region" evidence="4">
    <location>
        <begin position="109"/>
        <end position="172"/>
    </location>
</feature>
<keyword evidence="4" id="KW-0175">Coiled coil</keyword>
<evidence type="ECO:0000259" key="7">
    <source>
        <dbReference type="Pfam" id="PF25967"/>
    </source>
</evidence>
<dbReference type="Gene3D" id="2.40.420.20">
    <property type="match status" value="1"/>
</dbReference>
<evidence type="ECO:0000313" key="8">
    <source>
        <dbReference type="EMBL" id="THJ31283.1"/>
    </source>
</evidence>
<dbReference type="PANTHER" id="PTHR30469">
    <property type="entry name" value="MULTIDRUG RESISTANCE PROTEIN MDTA"/>
    <property type="match status" value="1"/>
</dbReference>
<sequence length="387" mass="40988">MPYSPSFYVYRLFVAICSAILLGSVLSACSKPETPPPPVRAVKLATVGTSGQQSAIQYAGTVTARSEAAVGFRVAGKLLSRPVEQGQSVRQGQLLAQLDPTDYQLSTAAAQAQLNAAITERDLQQADLKRFEELRAQNFISAAELDRRTASLKAAQSQVAQAQAQLKAQGNQTQYTQLVADGDAIVIATLAEPGQVVASGTPVLRLAMDGARDVSFAVPEQRLAQVKVGQEVTVRTWGDNQTPRAARVREIAASADPATRTYAVKVELLDEPQPPLGATITVDWPIAHSAPDSIRLPSTAIWRNNAGQSAVWVFDGKTHTVQARPVEIERADGNDWVLKSGLQAGEQIVVTGVHVLQAGEKVTVFKGDAPDVPSIASSTTPAAGATP</sequence>
<gene>
    <name evidence="8" type="ORF">E8K88_15450</name>
</gene>
<evidence type="ECO:0000256" key="4">
    <source>
        <dbReference type="SAM" id="Coils"/>
    </source>
</evidence>
<evidence type="ECO:0000256" key="2">
    <source>
        <dbReference type="ARBA" id="ARBA00009477"/>
    </source>
</evidence>
<evidence type="ECO:0000256" key="1">
    <source>
        <dbReference type="ARBA" id="ARBA00004196"/>
    </source>
</evidence>
<dbReference type="InterPro" id="IPR006143">
    <property type="entry name" value="RND_pump_MFP"/>
</dbReference>
<feature type="domain" description="Multidrug resistance protein MdtA-like C-terminal permuted SH3" evidence="7">
    <location>
        <begin position="296"/>
        <end position="353"/>
    </location>
</feature>
<dbReference type="Gene3D" id="1.10.287.470">
    <property type="entry name" value="Helix hairpin bin"/>
    <property type="match status" value="1"/>
</dbReference>
<proteinExistence type="inferred from homology"/>
<dbReference type="RefSeq" id="WP_136407577.1">
    <property type="nucleotide sequence ID" value="NZ_SSWX01000025.1"/>
</dbReference>
<protein>
    <submittedName>
        <fullName evidence="8">Efflux RND transporter periplasmic adaptor subunit</fullName>
    </submittedName>
</protein>
<name>A0A4S5BK22_9BURK</name>
<dbReference type="SUPFAM" id="SSF111369">
    <property type="entry name" value="HlyD-like secretion proteins"/>
    <property type="match status" value="1"/>
</dbReference>
<keyword evidence="3" id="KW-0813">Transport</keyword>
<dbReference type="GO" id="GO:0015562">
    <property type="term" value="F:efflux transmembrane transporter activity"/>
    <property type="evidence" value="ECO:0007669"/>
    <property type="project" value="TreeGrafter"/>
</dbReference>
<evidence type="ECO:0000259" key="5">
    <source>
        <dbReference type="Pfam" id="PF25917"/>
    </source>
</evidence>
<comment type="caution">
    <text evidence="8">The sequence shown here is derived from an EMBL/GenBank/DDBJ whole genome shotgun (WGS) entry which is preliminary data.</text>
</comment>
<evidence type="ECO:0000256" key="3">
    <source>
        <dbReference type="ARBA" id="ARBA00022448"/>
    </source>
</evidence>
<dbReference type="AlphaFoldDB" id="A0A4S5BK22"/>
<dbReference type="EMBL" id="SSWX01000025">
    <property type="protein sequence ID" value="THJ31283.1"/>
    <property type="molecule type" value="Genomic_DNA"/>
</dbReference>
<keyword evidence="9" id="KW-1185">Reference proteome</keyword>
<evidence type="ECO:0000259" key="6">
    <source>
        <dbReference type="Pfam" id="PF25954"/>
    </source>
</evidence>
<dbReference type="InterPro" id="IPR058792">
    <property type="entry name" value="Beta-barrel_RND_2"/>
</dbReference>
<feature type="domain" description="CusB-like beta-barrel" evidence="6">
    <location>
        <begin position="214"/>
        <end position="270"/>
    </location>
</feature>
<dbReference type="Pfam" id="PF25917">
    <property type="entry name" value="BSH_RND"/>
    <property type="match status" value="1"/>
</dbReference>
<dbReference type="OrthoDB" id="9806939at2"/>
<dbReference type="InterPro" id="IPR058627">
    <property type="entry name" value="MdtA-like_C"/>
</dbReference>